<protein>
    <recommendedName>
        <fullName evidence="9">Diguanylate cyclase</fullName>
    </recommendedName>
</protein>
<dbReference type="SMART" id="SM00267">
    <property type="entry name" value="GGDEF"/>
    <property type="match status" value="1"/>
</dbReference>
<dbReference type="InterPro" id="IPR035965">
    <property type="entry name" value="PAS-like_dom_sf"/>
</dbReference>
<dbReference type="STRING" id="1524254.PHACT_11425"/>
<dbReference type="InterPro" id="IPR000014">
    <property type="entry name" value="PAS"/>
</dbReference>
<evidence type="ECO:0000256" key="3">
    <source>
        <dbReference type="SAM" id="SignalP"/>
    </source>
</evidence>
<comment type="caution">
    <text evidence="7">The sequence shown here is derived from an EMBL/GenBank/DDBJ whole genome shotgun (WGS) entry which is preliminary data.</text>
</comment>
<dbReference type="Pfam" id="PF00990">
    <property type="entry name" value="GGDEF"/>
    <property type="match status" value="1"/>
</dbReference>
<keyword evidence="1" id="KW-0808">Transferase</keyword>
<accession>A0A1E8CMK9</accession>
<keyword evidence="2" id="KW-0812">Transmembrane</keyword>
<dbReference type="InterPro" id="IPR052155">
    <property type="entry name" value="Biofilm_reg_signaling"/>
</dbReference>
<evidence type="ECO:0000259" key="6">
    <source>
        <dbReference type="PROSITE" id="PS50887"/>
    </source>
</evidence>
<dbReference type="AlphaFoldDB" id="A0A1E8CMK9"/>
<dbReference type="InterPro" id="IPR029787">
    <property type="entry name" value="Nucleotide_cyclase"/>
</dbReference>
<keyword evidence="8" id="KW-1185">Reference proteome</keyword>
<evidence type="ECO:0000256" key="2">
    <source>
        <dbReference type="SAM" id="Phobius"/>
    </source>
</evidence>
<dbReference type="PANTHER" id="PTHR44757">
    <property type="entry name" value="DIGUANYLATE CYCLASE DGCP"/>
    <property type="match status" value="1"/>
</dbReference>
<dbReference type="OrthoDB" id="9804951at2"/>
<feature type="transmembrane region" description="Helical" evidence="2">
    <location>
        <begin position="266"/>
        <end position="290"/>
    </location>
</feature>
<feature type="domain" description="PAS" evidence="4">
    <location>
        <begin position="302"/>
        <end position="372"/>
    </location>
</feature>
<dbReference type="InterPro" id="IPR001633">
    <property type="entry name" value="EAL_dom"/>
</dbReference>
<dbReference type="InterPro" id="IPR043128">
    <property type="entry name" value="Rev_trsase/Diguanyl_cyclase"/>
</dbReference>
<dbReference type="SMART" id="SM00052">
    <property type="entry name" value="EAL"/>
    <property type="match status" value="1"/>
</dbReference>
<dbReference type="SUPFAM" id="SSF55785">
    <property type="entry name" value="PYP-like sensor domain (PAS domain)"/>
    <property type="match status" value="1"/>
</dbReference>
<dbReference type="NCBIfam" id="TIGR00254">
    <property type="entry name" value="GGDEF"/>
    <property type="match status" value="1"/>
</dbReference>
<evidence type="ECO:0000313" key="7">
    <source>
        <dbReference type="EMBL" id="OFE13668.1"/>
    </source>
</evidence>
<evidence type="ECO:0000256" key="1">
    <source>
        <dbReference type="ARBA" id="ARBA00022777"/>
    </source>
</evidence>
<dbReference type="Pfam" id="PF00497">
    <property type="entry name" value="SBP_bac_3"/>
    <property type="match status" value="1"/>
</dbReference>
<dbReference type="CDD" id="cd00130">
    <property type="entry name" value="PAS"/>
    <property type="match status" value="1"/>
</dbReference>
<dbReference type="SMART" id="SM00062">
    <property type="entry name" value="PBPb"/>
    <property type="match status" value="1"/>
</dbReference>
<dbReference type="PROSITE" id="PS50883">
    <property type="entry name" value="EAL"/>
    <property type="match status" value="1"/>
</dbReference>
<keyword evidence="2" id="KW-0472">Membrane</keyword>
<evidence type="ECO:0000313" key="8">
    <source>
        <dbReference type="Proteomes" id="UP000175669"/>
    </source>
</evidence>
<evidence type="ECO:0000259" key="4">
    <source>
        <dbReference type="PROSITE" id="PS50112"/>
    </source>
</evidence>
<feature type="domain" description="GGDEF" evidence="6">
    <location>
        <begin position="460"/>
        <end position="598"/>
    </location>
</feature>
<keyword evidence="3" id="KW-0732">Signal</keyword>
<evidence type="ECO:0008006" key="9">
    <source>
        <dbReference type="Google" id="ProtNLM"/>
    </source>
</evidence>
<dbReference type="CDD" id="cd01949">
    <property type="entry name" value="GGDEF"/>
    <property type="match status" value="1"/>
</dbReference>
<dbReference type="InterPro" id="IPR000160">
    <property type="entry name" value="GGDEF_dom"/>
</dbReference>
<dbReference type="Proteomes" id="UP000175669">
    <property type="component" value="Unassembled WGS sequence"/>
</dbReference>
<dbReference type="SUPFAM" id="SSF55073">
    <property type="entry name" value="Nucleotide cyclase"/>
    <property type="match status" value="1"/>
</dbReference>
<dbReference type="PANTHER" id="PTHR44757:SF2">
    <property type="entry name" value="BIOFILM ARCHITECTURE MAINTENANCE PROTEIN MBAA"/>
    <property type="match status" value="1"/>
</dbReference>
<dbReference type="GO" id="GO:0016301">
    <property type="term" value="F:kinase activity"/>
    <property type="evidence" value="ECO:0007669"/>
    <property type="project" value="UniProtKB-KW"/>
</dbReference>
<dbReference type="SUPFAM" id="SSF141868">
    <property type="entry name" value="EAL domain-like"/>
    <property type="match status" value="1"/>
</dbReference>
<dbReference type="InterPro" id="IPR001638">
    <property type="entry name" value="Solute-binding_3/MltF_N"/>
</dbReference>
<dbReference type="Pfam" id="PF00563">
    <property type="entry name" value="EAL"/>
    <property type="match status" value="1"/>
</dbReference>
<proteinExistence type="predicted"/>
<gene>
    <name evidence="7" type="ORF">PHACT_11425</name>
</gene>
<keyword evidence="1" id="KW-0418">Kinase</keyword>
<feature type="signal peptide" evidence="3">
    <location>
        <begin position="1"/>
        <end position="32"/>
    </location>
</feature>
<sequence length="878" mass="98060">MNMAILMNGKHVVRAAIALLMLCAVLSTTVQAQTTLRMGSNDSPLNAIPGAVQRPGGMFGGLLSEIAQRENWQIEVVPCQWVTCLQMLEEGTIDILPDVSYTPERDLLFDFHQTDAVLSWSQVYERNGLDLINLLDLNESTIAVLDGSVQQRYMMELVDSFDLAVDWLMFDSLAATFDAVASGLADVAVASHFYGDRMAVQFGLGRTPIMFQPSRIFFAVPAGMHADVLSVIDNYLVQWKSDDDSPYYSLLREWSVEPAGATVPVIVWWIIASLSLALVATTLFVMLLRFKVAEKTRNLMASESRLNTILNSVDAYIYIKDDNLRYRYVNRKVCELFELPVDNILGKTDADFFDEKTHAQVMQNDLLVIKSGERVADEEPSTLIRGHKQYEFLSVKIPLRNPDNSIYALCGISTDIAEHKQVRDQLHQLAFYDSLTGLPNRRLVLDRLGHALASKDKTGYEGALLFVDVDDFKVVNDTLGHEVGDQLLQLIGERLERVMLSTDTAGRLGADEFVLIVEDLAVAADECLVRVRDMAVALLHQLNQPFDLNGTDHVCAISIGIAMFSDTNDGDVEALLKAADLALGAAKNEGNAVRFFNSEMQVEVTRRTRIETALRKALRQGSLNFHLQSQVDESGRIFGMEALLRWHDPELGQVAPSDFIPVAETCGLIVPLGEWVIERACEMLASWQSDPLMSTLTLAINISPRQFHNERFVDHAVKCLEKNQIDATKLELEVTEGLLIENVAATVDKMDRLRQLGIRFSLDDFGTGYASLGYLKRLPLTQLKIDQSFVRDLLVDANDEAIVRTILALGHSLNLRVLAEGVETDLQAERLREMGCRFFQGYFFSRPQPEPNWREQLLLTQGSDDKPGVRPADDHSGT</sequence>
<name>A0A1E8CMK9_9GAMM</name>
<dbReference type="PROSITE" id="PS50112">
    <property type="entry name" value="PAS"/>
    <property type="match status" value="1"/>
</dbReference>
<dbReference type="CDD" id="cd01948">
    <property type="entry name" value="EAL"/>
    <property type="match status" value="1"/>
</dbReference>
<dbReference type="Gene3D" id="3.30.70.270">
    <property type="match status" value="1"/>
</dbReference>
<dbReference type="SUPFAM" id="SSF53850">
    <property type="entry name" value="Periplasmic binding protein-like II"/>
    <property type="match status" value="1"/>
</dbReference>
<evidence type="ECO:0000259" key="5">
    <source>
        <dbReference type="PROSITE" id="PS50883"/>
    </source>
</evidence>
<dbReference type="EMBL" id="MASR01000001">
    <property type="protein sequence ID" value="OFE13668.1"/>
    <property type="molecule type" value="Genomic_DNA"/>
</dbReference>
<dbReference type="SMART" id="SM00091">
    <property type="entry name" value="PAS"/>
    <property type="match status" value="1"/>
</dbReference>
<dbReference type="Gene3D" id="3.20.20.450">
    <property type="entry name" value="EAL domain"/>
    <property type="match status" value="1"/>
</dbReference>
<organism evidence="7 8">
    <name type="scientific">Pseudohongiella acticola</name>
    <dbReference type="NCBI Taxonomy" id="1524254"/>
    <lineage>
        <taxon>Bacteria</taxon>
        <taxon>Pseudomonadati</taxon>
        <taxon>Pseudomonadota</taxon>
        <taxon>Gammaproteobacteria</taxon>
        <taxon>Pseudomonadales</taxon>
        <taxon>Pseudohongiellaceae</taxon>
        <taxon>Pseudohongiella</taxon>
    </lineage>
</organism>
<dbReference type="PROSITE" id="PS50887">
    <property type="entry name" value="GGDEF"/>
    <property type="match status" value="1"/>
</dbReference>
<dbReference type="Gene3D" id="3.40.190.10">
    <property type="entry name" value="Periplasmic binding protein-like II"/>
    <property type="match status" value="2"/>
</dbReference>
<dbReference type="Gene3D" id="3.30.450.20">
    <property type="entry name" value="PAS domain"/>
    <property type="match status" value="1"/>
</dbReference>
<dbReference type="Pfam" id="PF08448">
    <property type="entry name" value="PAS_4"/>
    <property type="match status" value="1"/>
</dbReference>
<reference evidence="8" key="1">
    <citation type="submission" date="2016-07" db="EMBL/GenBank/DDBJ databases">
        <authorList>
            <person name="Florea S."/>
            <person name="Webb J.S."/>
            <person name="Jaromczyk J."/>
            <person name="Schardl C.L."/>
        </authorList>
    </citation>
    <scope>NUCLEOTIDE SEQUENCE [LARGE SCALE GENOMIC DNA]</scope>
    <source>
        <strain evidence="8">KCTC 42131</strain>
    </source>
</reference>
<feature type="domain" description="EAL" evidence="5">
    <location>
        <begin position="607"/>
        <end position="861"/>
    </location>
</feature>
<dbReference type="InterPro" id="IPR035919">
    <property type="entry name" value="EAL_sf"/>
</dbReference>
<keyword evidence="2" id="KW-1133">Transmembrane helix</keyword>
<feature type="chain" id="PRO_5009212242" description="Diguanylate cyclase" evidence="3">
    <location>
        <begin position="33"/>
        <end position="878"/>
    </location>
</feature>
<dbReference type="NCBIfam" id="TIGR00229">
    <property type="entry name" value="sensory_box"/>
    <property type="match status" value="1"/>
</dbReference>
<dbReference type="InterPro" id="IPR013656">
    <property type="entry name" value="PAS_4"/>
</dbReference>